<dbReference type="OrthoDB" id="10263808at2759"/>
<evidence type="ECO:0000313" key="2">
    <source>
        <dbReference type="EnsemblProtists" id="EKX46214"/>
    </source>
</evidence>
<dbReference type="AlphaFoldDB" id="L1JDM6"/>
<name>L1JDM6_GUITC</name>
<dbReference type="HOGENOM" id="CLU_045053_0_0_1"/>
<dbReference type="PaxDb" id="55529-EKX46214"/>
<keyword evidence="3" id="KW-1185">Reference proteome</keyword>
<evidence type="ECO:0008006" key="4">
    <source>
        <dbReference type="Google" id="ProtNLM"/>
    </source>
</evidence>
<accession>L1JDM6</accession>
<proteinExistence type="predicted"/>
<dbReference type="RefSeq" id="XP_005833194.1">
    <property type="nucleotide sequence ID" value="XM_005833137.1"/>
</dbReference>
<reference evidence="3" key="2">
    <citation type="submission" date="2012-11" db="EMBL/GenBank/DDBJ databases">
        <authorList>
            <person name="Kuo A."/>
            <person name="Curtis B.A."/>
            <person name="Tanifuji G."/>
            <person name="Burki F."/>
            <person name="Gruber A."/>
            <person name="Irimia M."/>
            <person name="Maruyama S."/>
            <person name="Arias M.C."/>
            <person name="Ball S.G."/>
            <person name="Gile G.H."/>
            <person name="Hirakawa Y."/>
            <person name="Hopkins J.F."/>
            <person name="Rensing S.A."/>
            <person name="Schmutz J."/>
            <person name="Symeonidi A."/>
            <person name="Elias M."/>
            <person name="Eveleigh R.J."/>
            <person name="Herman E.K."/>
            <person name="Klute M.J."/>
            <person name="Nakayama T."/>
            <person name="Obornik M."/>
            <person name="Reyes-Prieto A."/>
            <person name="Armbrust E.V."/>
            <person name="Aves S.J."/>
            <person name="Beiko R.G."/>
            <person name="Coutinho P."/>
            <person name="Dacks J.B."/>
            <person name="Durnford D.G."/>
            <person name="Fast N.M."/>
            <person name="Green B.R."/>
            <person name="Grisdale C."/>
            <person name="Hempe F."/>
            <person name="Henrissat B."/>
            <person name="Hoppner M.P."/>
            <person name="Ishida K.-I."/>
            <person name="Kim E."/>
            <person name="Koreny L."/>
            <person name="Kroth P.G."/>
            <person name="Liu Y."/>
            <person name="Malik S.-B."/>
            <person name="Maier U.G."/>
            <person name="McRose D."/>
            <person name="Mock T."/>
            <person name="Neilson J.A."/>
            <person name="Onodera N.T."/>
            <person name="Poole A.M."/>
            <person name="Pritham E.J."/>
            <person name="Richards T.A."/>
            <person name="Rocap G."/>
            <person name="Roy S.W."/>
            <person name="Sarai C."/>
            <person name="Schaack S."/>
            <person name="Shirato S."/>
            <person name="Slamovits C.H."/>
            <person name="Spencer D.F."/>
            <person name="Suzuki S."/>
            <person name="Worden A.Z."/>
            <person name="Zauner S."/>
            <person name="Barry K."/>
            <person name="Bell C."/>
            <person name="Bharti A.K."/>
            <person name="Crow J.A."/>
            <person name="Grimwood J."/>
            <person name="Kramer R."/>
            <person name="Lindquist E."/>
            <person name="Lucas S."/>
            <person name="Salamov A."/>
            <person name="McFadden G.I."/>
            <person name="Lane C.E."/>
            <person name="Keeling P.J."/>
            <person name="Gray M.W."/>
            <person name="Grigoriev I.V."/>
            <person name="Archibald J.M."/>
        </authorList>
    </citation>
    <scope>NUCLEOTIDE SEQUENCE</scope>
    <source>
        <strain evidence="3">CCMP2712</strain>
    </source>
</reference>
<dbReference type="EnsemblProtists" id="EKX46214">
    <property type="protein sequence ID" value="EKX46214"/>
    <property type="gene ID" value="GUITHDRAFT_159627"/>
</dbReference>
<reference evidence="2" key="3">
    <citation type="submission" date="2015-06" db="UniProtKB">
        <authorList>
            <consortium name="EnsemblProtists"/>
        </authorList>
    </citation>
    <scope>IDENTIFICATION</scope>
</reference>
<reference evidence="1 3" key="1">
    <citation type="journal article" date="2012" name="Nature">
        <title>Algal genomes reveal evolutionary mosaicism and the fate of nucleomorphs.</title>
        <authorList>
            <consortium name="DOE Joint Genome Institute"/>
            <person name="Curtis B.A."/>
            <person name="Tanifuji G."/>
            <person name="Burki F."/>
            <person name="Gruber A."/>
            <person name="Irimia M."/>
            <person name="Maruyama S."/>
            <person name="Arias M.C."/>
            <person name="Ball S.G."/>
            <person name="Gile G.H."/>
            <person name="Hirakawa Y."/>
            <person name="Hopkins J.F."/>
            <person name="Kuo A."/>
            <person name="Rensing S.A."/>
            <person name="Schmutz J."/>
            <person name="Symeonidi A."/>
            <person name="Elias M."/>
            <person name="Eveleigh R.J."/>
            <person name="Herman E.K."/>
            <person name="Klute M.J."/>
            <person name="Nakayama T."/>
            <person name="Obornik M."/>
            <person name="Reyes-Prieto A."/>
            <person name="Armbrust E.V."/>
            <person name="Aves S.J."/>
            <person name="Beiko R.G."/>
            <person name="Coutinho P."/>
            <person name="Dacks J.B."/>
            <person name="Durnford D.G."/>
            <person name="Fast N.M."/>
            <person name="Green B.R."/>
            <person name="Grisdale C.J."/>
            <person name="Hempel F."/>
            <person name="Henrissat B."/>
            <person name="Hoppner M.P."/>
            <person name="Ishida K."/>
            <person name="Kim E."/>
            <person name="Koreny L."/>
            <person name="Kroth P.G."/>
            <person name="Liu Y."/>
            <person name="Malik S.B."/>
            <person name="Maier U.G."/>
            <person name="McRose D."/>
            <person name="Mock T."/>
            <person name="Neilson J.A."/>
            <person name="Onodera N.T."/>
            <person name="Poole A.M."/>
            <person name="Pritham E.J."/>
            <person name="Richards T.A."/>
            <person name="Rocap G."/>
            <person name="Roy S.W."/>
            <person name="Sarai C."/>
            <person name="Schaack S."/>
            <person name="Shirato S."/>
            <person name="Slamovits C.H."/>
            <person name="Spencer D.F."/>
            <person name="Suzuki S."/>
            <person name="Worden A.Z."/>
            <person name="Zauner S."/>
            <person name="Barry K."/>
            <person name="Bell C."/>
            <person name="Bharti A.K."/>
            <person name="Crow J.A."/>
            <person name="Grimwood J."/>
            <person name="Kramer R."/>
            <person name="Lindquist E."/>
            <person name="Lucas S."/>
            <person name="Salamov A."/>
            <person name="McFadden G.I."/>
            <person name="Lane C.E."/>
            <person name="Keeling P.J."/>
            <person name="Gray M.W."/>
            <person name="Grigoriev I.V."/>
            <person name="Archibald J.M."/>
        </authorList>
    </citation>
    <scope>NUCLEOTIDE SEQUENCE</scope>
    <source>
        <strain evidence="1 3">CCMP2712</strain>
    </source>
</reference>
<dbReference type="Proteomes" id="UP000011087">
    <property type="component" value="Unassembled WGS sequence"/>
</dbReference>
<dbReference type="OMA" id="TGTMAFR"/>
<evidence type="ECO:0000313" key="1">
    <source>
        <dbReference type="EMBL" id="EKX46214.1"/>
    </source>
</evidence>
<dbReference type="eggNOG" id="ENOG502RZPI">
    <property type="taxonomic scope" value="Eukaryota"/>
</dbReference>
<dbReference type="GeneID" id="17302849"/>
<gene>
    <name evidence="1" type="ORF">GUITHDRAFT_159627</name>
</gene>
<dbReference type="SUPFAM" id="SSF51998">
    <property type="entry name" value="PFL-like glycyl radical enzymes"/>
    <property type="match status" value="1"/>
</dbReference>
<organism evidence="1">
    <name type="scientific">Guillardia theta (strain CCMP2712)</name>
    <name type="common">Cryptophyte</name>
    <dbReference type="NCBI Taxonomy" id="905079"/>
    <lineage>
        <taxon>Eukaryota</taxon>
        <taxon>Cryptophyceae</taxon>
        <taxon>Pyrenomonadales</taxon>
        <taxon>Geminigeraceae</taxon>
        <taxon>Guillardia</taxon>
    </lineage>
</organism>
<dbReference type="PANTHER" id="PTHR37560:SF2">
    <property type="entry name" value="DUF711 DOMAIN-CONTAINING PROTEIN"/>
    <property type="match status" value="1"/>
</dbReference>
<dbReference type="EMBL" id="JH992995">
    <property type="protein sequence ID" value="EKX46214.1"/>
    <property type="molecule type" value="Genomic_DNA"/>
</dbReference>
<dbReference type="Gene3D" id="3.20.70.20">
    <property type="match status" value="1"/>
</dbReference>
<sequence>MESELVARGFEVQSLRISTNSFEDYLSIDDDHKFAQELELIRNTLSRHGANFFNFGPARSAIGLYADDLAWMGKVADCCSTLADGGSNNFRFCAFANAPHGIPFFPVSYHKSGSPPSFSIALENAELVREVFSNEPHDEATRVQTCMQSLKHELELICKRVEEAALEVEQKNGFNYLGIDTSINPALSREGSVAYAFESLLRKEFRFGGAGTLGIARALTSVVKDIPVKRVGYCGLMLPILEDLGLAERTNQGRVSVQGLLAWSSVCGVGLDTVPVEGKSSTEEIRNLYLDIASMAHRLGKPLSCRILPMRGLKEGEIAEFPGNPYLCSCAVLPIN</sequence>
<dbReference type="Pfam" id="PF05167">
    <property type="entry name" value="DUF711"/>
    <property type="match status" value="1"/>
</dbReference>
<evidence type="ECO:0000313" key="3">
    <source>
        <dbReference type="Proteomes" id="UP000011087"/>
    </source>
</evidence>
<dbReference type="PANTHER" id="PTHR37560">
    <property type="entry name" value="UPF0210 PROTEIN SPR0218"/>
    <property type="match status" value="1"/>
</dbReference>
<protein>
    <recommendedName>
        <fullName evidence="4">DUF711 domain-containing protein</fullName>
    </recommendedName>
</protein>
<dbReference type="InterPro" id="IPR007841">
    <property type="entry name" value="UPF0210"/>
</dbReference>
<dbReference type="KEGG" id="gtt:GUITHDRAFT_159627"/>